<evidence type="ECO:0000259" key="2">
    <source>
        <dbReference type="PROSITE" id="PS51710"/>
    </source>
</evidence>
<evidence type="ECO:0000256" key="1">
    <source>
        <dbReference type="ARBA" id="ARBA00022741"/>
    </source>
</evidence>
<feature type="non-terminal residue" evidence="3">
    <location>
        <position position="1"/>
    </location>
</feature>
<dbReference type="PANTHER" id="PTHR23305:SF11">
    <property type="entry name" value="OBG-LIKE ATPASE 1"/>
    <property type="match status" value="1"/>
</dbReference>
<dbReference type="InterPro" id="IPR031167">
    <property type="entry name" value="G_OBG"/>
</dbReference>
<organism evidence="3 4">
    <name type="scientific">Adineta steineri</name>
    <dbReference type="NCBI Taxonomy" id="433720"/>
    <lineage>
        <taxon>Eukaryota</taxon>
        <taxon>Metazoa</taxon>
        <taxon>Spiralia</taxon>
        <taxon>Gnathifera</taxon>
        <taxon>Rotifera</taxon>
        <taxon>Eurotatoria</taxon>
        <taxon>Bdelloidea</taxon>
        <taxon>Adinetida</taxon>
        <taxon>Adinetidae</taxon>
        <taxon>Adineta</taxon>
    </lineage>
</organism>
<name>A0A820M0B5_9BILA</name>
<proteinExistence type="predicted"/>
<dbReference type="GO" id="GO:0005737">
    <property type="term" value="C:cytoplasm"/>
    <property type="evidence" value="ECO:0007669"/>
    <property type="project" value="TreeGrafter"/>
</dbReference>
<comment type="caution">
    <text evidence="3">The sequence shown here is derived from an EMBL/GenBank/DDBJ whole genome shotgun (WGS) entry which is preliminary data.</text>
</comment>
<dbReference type="InterPro" id="IPR027417">
    <property type="entry name" value="P-loop_NTPase"/>
</dbReference>
<dbReference type="GO" id="GO:0005525">
    <property type="term" value="F:GTP binding"/>
    <property type="evidence" value="ECO:0007669"/>
    <property type="project" value="InterPro"/>
</dbReference>
<keyword evidence="1" id="KW-0547">Nucleotide-binding</keyword>
<dbReference type="Gene3D" id="3.10.20.30">
    <property type="match status" value="1"/>
</dbReference>
<protein>
    <recommendedName>
        <fullName evidence="2">OBG-type G domain-containing protein</fullName>
    </recommendedName>
</protein>
<dbReference type="Pfam" id="PF01926">
    <property type="entry name" value="MMR_HSR1"/>
    <property type="match status" value="1"/>
</dbReference>
<sequence length="118" mass="12989">EIMPPKKKEEAKPKPLIGRIGTNLKMGIVGLPNAGKSTFFNILTKSSVPAENFPFCTINPNESRVPVPDQRFDFLCQHYEPLSKQPAFLNVVDIAGLVKGASEGQGKNEYIYISISLI</sequence>
<dbReference type="EMBL" id="CAJOAZ010022466">
    <property type="protein sequence ID" value="CAF4365972.1"/>
    <property type="molecule type" value="Genomic_DNA"/>
</dbReference>
<dbReference type="AlphaFoldDB" id="A0A820M0B5"/>
<dbReference type="InterPro" id="IPR006073">
    <property type="entry name" value="GTP-bd"/>
</dbReference>
<feature type="domain" description="OBG-type G" evidence="2">
    <location>
        <begin position="24"/>
        <end position="118"/>
    </location>
</feature>
<dbReference type="Proteomes" id="UP000663844">
    <property type="component" value="Unassembled WGS sequence"/>
</dbReference>
<evidence type="ECO:0000313" key="4">
    <source>
        <dbReference type="Proteomes" id="UP000663844"/>
    </source>
</evidence>
<dbReference type="PRINTS" id="PR00326">
    <property type="entry name" value="GTP1OBG"/>
</dbReference>
<dbReference type="SUPFAM" id="SSF52540">
    <property type="entry name" value="P-loop containing nucleoside triphosphate hydrolases"/>
    <property type="match status" value="1"/>
</dbReference>
<dbReference type="InterPro" id="IPR012675">
    <property type="entry name" value="Beta-grasp_dom_sf"/>
</dbReference>
<dbReference type="PANTHER" id="PTHR23305">
    <property type="entry name" value="OBG GTPASE FAMILY"/>
    <property type="match status" value="1"/>
</dbReference>
<dbReference type="Gene3D" id="3.40.50.300">
    <property type="entry name" value="P-loop containing nucleotide triphosphate hydrolases"/>
    <property type="match status" value="1"/>
</dbReference>
<evidence type="ECO:0000313" key="3">
    <source>
        <dbReference type="EMBL" id="CAF4365972.1"/>
    </source>
</evidence>
<dbReference type="GO" id="GO:0016887">
    <property type="term" value="F:ATP hydrolysis activity"/>
    <property type="evidence" value="ECO:0007669"/>
    <property type="project" value="TreeGrafter"/>
</dbReference>
<gene>
    <name evidence="3" type="ORF">OXD698_LOCUS49573</name>
</gene>
<reference evidence="3" key="1">
    <citation type="submission" date="2021-02" db="EMBL/GenBank/DDBJ databases">
        <authorList>
            <person name="Nowell W R."/>
        </authorList>
    </citation>
    <scope>NUCLEOTIDE SEQUENCE</scope>
</reference>
<accession>A0A820M0B5</accession>
<dbReference type="PROSITE" id="PS51710">
    <property type="entry name" value="G_OBG"/>
    <property type="match status" value="1"/>
</dbReference>